<accession>A0A328TSZ4</accession>
<dbReference type="Proteomes" id="UP000249260">
    <property type="component" value="Unassembled WGS sequence"/>
</dbReference>
<evidence type="ECO:0000313" key="2">
    <source>
        <dbReference type="Proteomes" id="UP000249260"/>
    </source>
</evidence>
<sequence>MKDMNHYGAFIQVADDCPVREAVIPVAKSDSKTIPVLQYEMIANHPYLYTQEDVLFEVFARRNHIPEAERKAARDRFFSKGQPCLRTSSLGKRYGWGIHHDEQGKVALYAVESEEYMNLMNDKRIKQFKAMRTNRT</sequence>
<comment type="caution">
    <text evidence="1">The sequence shown here is derived from an EMBL/GenBank/DDBJ whole genome shotgun (WGS) entry which is preliminary data.</text>
</comment>
<dbReference type="EMBL" id="QLUW01000006">
    <property type="protein sequence ID" value="RAP73648.1"/>
    <property type="molecule type" value="Genomic_DNA"/>
</dbReference>
<proteinExistence type="predicted"/>
<reference evidence="1 2" key="1">
    <citation type="submission" date="2018-06" db="EMBL/GenBank/DDBJ databases">
        <title>Paenibacillus montanisoli sp. nov., isolated from mountain area soil.</title>
        <authorList>
            <person name="Wu M."/>
        </authorList>
    </citation>
    <scope>NUCLEOTIDE SEQUENCE [LARGE SCALE GENOMIC DNA]</scope>
    <source>
        <strain evidence="1 2">RA17</strain>
    </source>
</reference>
<protein>
    <submittedName>
        <fullName evidence="1">Uncharacterized protein</fullName>
    </submittedName>
</protein>
<organism evidence="1 2">
    <name type="scientific">Paenibacillus montanisoli</name>
    <dbReference type="NCBI Taxonomy" id="2081970"/>
    <lineage>
        <taxon>Bacteria</taxon>
        <taxon>Bacillati</taxon>
        <taxon>Bacillota</taxon>
        <taxon>Bacilli</taxon>
        <taxon>Bacillales</taxon>
        <taxon>Paenibacillaceae</taxon>
        <taxon>Paenibacillus</taxon>
    </lineage>
</organism>
<dbReference type="Pfam" id="PF19654">
    <property type="entry name" value="DUF6157"/>
    <property type="match status" value="1"/>
</dbReference>
<keyword evidence="2" id="KW-1185">Reference proteome</keyword>
<gene>
    <name evidence="1" type="ORF">DL346_25605</name>
</gene>
<dbReference type="InterPro" id="IPR046155">
    <property type="entry name" value="DUF6157"/>
</dbReference>
<dbReference type="AlphaFoldDB" id="A0A328TSZ4"/>
<name>A0A328TSZ4_9BACL</name>
<dbReference type="OrthoDB" id="2361182at2"/>
<dbReference type="RefSeq" id="WP_112885231.1">
    <property type="nucleotide sequence ID" value="NZ_QLUW01000006.1"/>
</dbReference>
<evidence type="ECO:0000313" key="1">
    <source>
        <dbReference type="EMBL" id="RAP73648.1"/>
    </source>
</evidence>